<dbReference type="KEGG" id="sufl:FIL70_08245"/>
<dbReference type="EMBL" id="CP041016">
    <property type="protein sequence ID" value="QDC37208.1"/>
    <property type="molecule type" value="Genomic_DNA"/>
</dbReference>
<gene>
    <name evidence="1" type="ORF">FIL70_08245</name>
</gene>
<proteinExistence type="predicted"/>
<dbReference type="Proteomes" id="UP000311469">
    <property type="component" value="Chromosome cSF1"/>
</dbReference>
<evidence type="ECO:0000313" key="2">
    <source>
        <dbReference type="Proteomes" id="UP000311469"/>
    </source>
</evidence>
<sequence>MADLKLPKLPDRTSVKLTITMSPGLKSALDDYAAMYAESYDTREPISELIPAILMSFLDSDRAFQKARAARRGQAAPRASG</sequence>
<dbReference type="AlphaFoldDB" id="A0A5B8CCF0"/>
<reference evidence="1 2" key="1">
    <citation type="submission" date="2019-06" db="EMBL/GenBank/DDBJ databases">
        <title>Genome organization and adaptive potential of archetypical organophosphate degarding Sphingobium fuliginis ATCC 27551.</title>
        <authorList>
            <person name="Sarwar A."/>
            <person name="Parthasarathy S."/>
            <person name="Singh C."/>
            <person name="Siddavattam D."/>
        </authorList>
    </citation>
    <scope>NUCLEOTIDE SEQUENCE [LARGE SCALE GENOMIC DNA]</scope>
    <source>
        <strain evidence="1 2">ATCC 27551</strain>
    </source>
</reference>
<dbReference type="RefSeq" id="WP_140042008.1">
    <property type="nucleotide sequence ID" value="NZ_CP041016.1"/>
</dbReference>
<dbReference type="InterPro" id="IPR018733">
    <property type="entry name" value="DUF2274"/>
</dbReference>
<organism evidence="1 2">
    <name type="scientific">Sphingobium fuliginis ATCC 27551</name>
    <dbReference type="NCBI Taxonomy" id="1208342"/>
    <lineage>
        <taxon>Bacteria</taxon>
        <taxon>Pseudomonadati</taxon>
        <taxon>Pseudomonadota</taxon>
        <taxon>Alphaproteobacteria</taxon>
        <taxon>Sphingomonadales</taxon>
        <taxon>Sphingomonadaceae</taxon>
        <taxon>Sphingobium</taxon>
    </lineage>
</organism>
<accession>A0A5B8CCF0</accession>
<name>A0A5B8CCF0_SPHSA</name>
<evidence type="ECO:0000313" key="1">
    <source>
        <dbReference type="EMBL" id="QDC37208.1"/>
    </source>
</evidence>
<dbReference type="Pfam" id="PF10038">
    <property type="entry name" value="DUF2274"/>
    <property type="match status" value="1"/>
</dbReference>
<protein>
    <submittedName>
        <fullName evidence="1">DUF2274 domain-containing protein</fullName>
    </submittedName>
</protein>